<feature type="transmembrane region" description="Helical" evidence="1">
    <location>
        <begin position="20"/>
        <end position="47"/>
    </location>
</feature>
<gene>
    <name evidence="2" type="ORF">GCM10025872_27300</name>
</gene>
<proteinExistence type="predicted"/>
<name>A0ABM8HDN4_9MICO</name>
<sequence length="56" mass="5995">MYDNGNGPLVNTGYVSLAGMGTAVGALHGLLLTVTILFTLFVLYRIVLRGARATRR</sequence>
<accession>A0ABM8HDN4</accession>
<dbReference type="RefSeq" id="WP_289231264.1">
    <property type="nucleotide sequence ID" value="NZ_AP027735.1"/>
</dbReference>
<evidence type="ECO:0000256" key="1">
    <source>
        <dbReference type="SAM" id="Phobius"/>
    </source>
</evidence>
<keyword evidence="1" id="KW-0812">Transmembrane</keyword>
<keyword evidence="1" id="KW-0472">Membrane</keyword>
<organism evidence="2">
    <name type="scientific">Barrientosiimonas endolithica</name>
    <dbReference type="NCBI Taxonomy" id="1535208"/>
    <lineage>
        <taxon>Bacteria</taxon>
        <taxon>Bacillati</taxon>
        <taxon>Actinomycetota</taxon>
        <taxon>Actinomycetes</taxon>
        <taxon>Micrococcales</taxon>
        <taxon>Dermacoccaceae</taxon>
        <taxon>Barrientosiimonas</taxon>
    </lineage>
</organism>
<keyword evidence="1" id="KW-1133">Transmembrane helix</keyword>
<evidence type="ECO:0000313" key="2">
    <source>
        <dbReference type="EMBL" id="BDZ59073.1"/>
    </source>
</evidence>
<reference evidence="2" key="1">
    <citation type="journal article" date="2014" name="Int. J. Syst. Evol. Microbiol.">
        <title>Complete genome of a new Firmicutes species belonging to the dominant human colonic microbiota ('Ruminococcus bicirculans') reveals two chromosomes and a selective capacity to utilize plant glucans.</title>
        <authorList>
            <consortium name="NISC Comparative Sequencing Program"/>
            <person name="Wegmann U."/>
            <person name="Louis P."/>
            <person name="Goesmann A."/>
            <person name="Henrissat B."/>
            <person name="Duncan S.H."/>
            <person name="Flint H.J."/>
        </authorList>
    </citation>
    <scope>NUCLEOTIDE SEQUENCE</scope>
    <source>
        <strain evidence="2">NBRC 110608</strain>
    </source>
</reference>
<reference evidence="2" key="2">
    <citation type="submission" date="2023-02" db="EMBL/GenBank/DDBJ databases">
        <authorList>
            <person name="Sun Q."/>
            <person name="Mori K."/>
        </authorList>
    </citation>
    <scope>NUCLEOTIDE SEQUENCE</scope>
    <source>
        <strain evidence="2">NBRC 110608</strain>
    </source>
</reference>
<protein>
    <submittedName>
        <fullName evidence="2">Uncharacterized protein</fullName>
    </submittedName>
</protein>
<dbReference type="EMBL" id="AP027735">
    <property type="protein sequence ID" value="BDZ59073.1"/>
    <property type="molecule type" value="Genomic_DNA"/>
</dbReference>